<name>A0A850SY50_9BACT</name>
<keyword evidence="7" id="KW-0687">Ribonucleoprotein</keyword>
<comment type="caution">
    <text evidence="7">The sequence shown here is derived from an EMBL/GenBank/DDBJ whole genome shotgun (WGS) entry which is preliminary data.</text>
</comment>
<dbReference type="AlphaFoldDB" id="A0A850SY50"/>
<comment type="subcellular location">
    <subcellularLocation>
        <location evidence="6">Cytoplasm</location>
    </subcellularLocation>
</comment>
<evidence type="ECO:0000256" key="4">
    <source>
        <dbReference type="ARBA" id="ARBA00022679"/>
    </source>
</evidence>
<keyword evidence="5 6" id="KW-0949">S-adenosyl-L-methionine</keyword>
<feature type="binding site" evidence="6">
    <location>
        <position position="197"/>
    </location>
    <ligand>
        <name>S-adenosyl-L-methionine</name>
        <dbReference type="ChEBI" id="CHEBI:59789"/>
    </ligand>
</feature>
<dbReference type="GO" id="GO:0008276">
    <property type="term" value="F:protein methyltransferase activity"/>
    <property type="evidence" value="ECO:0007669"/>
    <property type="project" value="UniProtKB-UniRule"/>
</dbReference>
<evidence type="ECO:0000313" key="8">
    <source>
        <dbReference type="Proteomes" id="UP000553343"/>
    </source>
</evidence>
<feature type="binding site" evidence="6">
    <location>
        <position position="175"/>
    </location>
    <ligand>
        <name>S-adenosyl-L-methionine</name>
        <dbReference type="ChEBI" id="CHEBI:59789"/>
    </ligand>
</feature>
<dbReference type="SUPFAM" id="SSF53335">
    <property type="entry name" value="S-adenosyl-L-methionine-dependent methyltransferases"/>
    <property type="match status" value="1"/>
</dbReference>
<dbReference type="PANTHER" id="PTHR43648:SF1">
    <property type="entry name" value="ELECTRON TRANSFER FLAVOPROTEIN BETA SUBUNIT LYSINE METHYLTRANSFERASE"/>
    <property type="match status" value="1"/>
</dbReference>
<feature type="binding site" evidence="6">
    <location>
        <position position="154"/>
    </location>
    <ligand>
        <name>S-adenosyl-L-methionine</name>
        <dbReference type="ChEBI" id="CHEBI:59789"/>
    </ligand>
</feature>
<feature type="binding site" evidence="6">
    <location>
        <position position="241"/>
    </location>
    <ligand>
        <name>S-adenosyl-L-methionine</name>
        <dbReference type="ChEBI" id="CHEBI:59789"/>
    </ligand>
</feature>
<keyword evidence="3 6" id="KW-0489">Methyltransferase</keyword>
<dbReference type="EC" id="2.1.1.-" evidence="6"/>
<evidence type="ECO:0000256" key="3">
    <source>
        <dbReference type="ARBA" id="ARBA00022603"/>
    </source>
</evidence>
<keyword evidence="2 6" id="KW-0963">Cytoplasm</keyword>
<organism evidence="7 8">
    <name type="scientific">Desulfobacter latus</name>
    <dbReference type="NCBI Taxonomy" id="2292"/>
    <lineage>
        <taxon>Bacteria</taxon>
        <taxon>Pseudomonadati</taxon>
        <taxon>Thermodesulfobacteriota</taxon>
        <taxon>Desulfobacteria</taxon>
        <taxon>Desulfobacterales</taxon>
        <taxon>Desulfobacteraceae</taxon>
        <taxon>Desulfobacter</taxon>
    </lineage>
</organism>
<comment type="function">
    <text evidence="6">Methylates ribosomal protein L11.</text>
</comment>
<dbReference type="NCBIfam" id="TIGR00406">
    <property type="entry name" value="prmA"/>
    <property type="match status" value="1"/>
</dbReference>
<evidence type="ECO:0000256" key="6">
    <source>
        <dbReference type="HAMAP-Rule" id="MF_00735"/>
    </source>
</evidence>
<gene>
    <name evidence="6 7" type="primary">prmA</name>
    <name evidence="7" type="ORF">HXW94_14180</name>
</gene>
<comment type="catalytic activity">
    <reaction evidence="6">
        <text>L-lysyl-[protein] + 3 S-adenosyl-L-methionine = N(6),N(6),N(6)-trimethyl-L-lysyl-[protein] + 3 S-adenosyl-L-homocysteine + 3 H(+)</text>
        <dbReference type="Rhea" id="RHEA:54192"/>
        <dbReference type="Rhea" id="RHEA-COMP:9752"/>
        <dbReference type="Rhea" id="RHEA-COMP:13826"/>
        <dbReference type="ChEBI" id="CHEBI:15378"/>
        <dbReference type="ChEBI" id="CHEBI:29969"/>
        <dbReference type="ChEBI" id="CHEBI:57856"/>
        <dbReference type="ChEBI" id="CHEBI:59789"/>
        <dbReference type="ChEBI" id="CHEBI:61961"/>
    </reaction>
</comment>
<dbReference type="Proteomes" id="UP000553343">
    <property type="component" value="Unassembled WGS sequence"/>
</dbReference>
<accession>A0A850SY50</accession>
<dbReference type="EMBL" id="JACADJ010000059">
    <property type="protein sequence ID" value="NWH06119.1"/>
    <property type="molecule type" value="Genomic_DNA"/>
</dbReference>
<protein>
    <recommendedName>
        <fullName evidence="6">Ribosomal protein L11 methyltransferase</fullName>
        <shortName evidence="6">L11 Mtase</shortName>
        <ecNumber evidence="6">2.1.1.-</ecNumber>
    </recommendedName>
</protein>
<dbReference type="InterPro" id="IPR004498">
    <property type="entry name" value="Ribosomal_PrmA_MeTrfase"/>
</dbReference>
<dbReference type="PANTHER" id="PTHR43648">
    <property type="entry name" value="ELECTRON TRANSFER FLAVOPROTEIN BETA SUBUNIT LYSINE METHYLTRANSFERASE"/>
    <property type="match status" value="1"/>
</dbReference>
<dbReference type="RefSeq" id="WP_178367571.1">
    <property type="nucleotide sequence ID" value="NZ_JACADJ010000059.1"/>
</dbReference>
<evidence type="ECO:0000256" key="2">
    <source>
        <dbReference type="ARBA" id="ARBA00022490"/>
    </source>
</evidence>
<proteinExistence type="inferred from homology"/>
<evidence type="ECO:0000313" key="7">
    <source>
        <dbReference type="EMBL" id="NWH06119.1"/>
    </source>
</evidence>
<keyword evidence="7" id="KW-0689">Ribosomal protein</keyword>
<sequence length="306" mass="33544">MKFKKVIARFDADNIDLAEEVICHIFFSFNLKGVICEVPIPEPDEGFGTRTLKIPDQNSIIGYLPDTDDSDIMISKIRARLAGLSDMAVQVDVLSETVDEKDWAHAWKAYFNVTRITDKIIVKPEWKDYTPGPGEVIIRIDPGMAFGTGTHPTTCMCLALLEEHVRPGKTLLDVGCGSGILMIGAAKLGAGAMTGIDVDPVAVDITRQNLEKNGIALDRVTLGAVTLDKTPEIQYDLICTNIIAQVIVSIMPDIAARLAPDGTAILSGIIEERLPDIYAALDMQHLECVKKITREEWVALVVCRKK</sequence>
<dbReference type="GO" id="GO:0005737">
    <property type="term" value="C:cytoplasm"/>
    <property type="evidence" value="ECO:0007669"/>
    <property type="project" value="UniProtKB-SubCell"/>
</dbReference>
<dbReference type="Gene3D" id="3.40.50.150">
    <property type="entry name" value="Vaccinia Virus protein VP39"/>
    <property type="match status" value="1"/>
</dbReference>
<dbReference type="Pfam" id="PF06325">
    <property type="entry name" value="PrmA"/>
    <property type="match status" value="1"/>
</dbReference>
<comment type="similarity">
    <text evidence="1 6">Belongs to the methyltransferase superfamily. PrmA family.</text>
</comment>
<dbReference type="CDD" id="cd02440">
    <property type="entry name" value="AdoMet_MTases"/>
    <property type="match status" value="1"/>
</dbReference>
<keyword evidence="4 6" id="KW-0808">Transferase</keyword>
<evidence type="ECO:0000256" key="5">
    <source>
        <dbReference type="ARBA" id="ARBA00022691"/>
    </source>
</evidence>
<evidence type="ECO:0000256" key="1">
    <source>
        <dbReference type="ARBA" id="ARBA00009741"/>
    </source>
</evidence>
<dbReference type="InterPro" id="IPR050078">
    <property type="entry name" value="Ribosomal_L11_MeTrfase_PrmA"/>
</dbReference>
<reference evidence="7 8" key="1">
    <citation type="submission" date="2020-06" db="EMBL/GenBank/DDBJ databases">
        <title>High-quality draft genome of sulfate reducer Desulfobacter latus type strain AcrS2 isolated from marine sediment.</title>
        <authorList>
            <person name="Hoppe M."/>
            <person name="Larsen C.K."/>
            <person name="Marshall I.P.G."/>
            <person name="Schramm A."/>
            <person name="Marietou A.G."/>
        </authorList>
    </citation>
    <scope>NUCLEOTIDE SEQUENCE [LARGE SCALE GENOMIC DNA]</scope>
    <source>
        <strain evidence="7 8">AcRS2</strain>
    </source>
</reference>
<dbReference type="HAMAP" id="MF_00735">
    <property type="entry name" value="Methyltr_PrmA"/>
    <property type="match status" value="1"/>
</dbReference>
<dbReference type="GO" id="GO:0005840">
    <property type="term" value="C:ribosome"/>
    <property type="evidence" value="ECO:0007669"/>
    <property type="project" value="UniProtKB-KW"/>
</dbReference>
<keyword evidence="8" id="KW-1185">Reference proteome</keyword>
<dbReference type="GO" id="GO:0032259">
    <property type="term" value="P:methylation"/>
    <property type="evidence" value="ECO:0007669"/>
    <property type="project" value="UniProtKB-KW"/>
</dbReference>
<dbReference type="PIRSF" id="PIRSF000401">
    <property type="entry name" value="RPL11_MTase"/>
    <property type="match status" value="1"/>
</dbReference>
<dbReference type="InterPro" id="IPR029063">
    <property type="entry name" value="SAM-dependent_MTases_sf"/>
</dbReference>